<feature type="transmembrane region" description="Helical" evidence="6">
    <location>
        <begin position="84"/>
        <end position="106"/>
    </location>
</feature>
<dbReference type="EMBL" id="JBBNAF010000003">
    <property type="protein sequence ID" value="KAK9159498.1"/>
    <property type="molecule type" value="Genomic_DNA"/>
</dbReference>
<evidence type="ECO:0000256" key="5">
    <source>
        <dbReference type="ARBA" id="ARBA00023136"/>
    </source>
</evidence>
<keyword evidence="3 6" id="KW-0812">Transmembrane</keyword>
<keyword evidence="4 6" id="KW-1133">Transmembrane helix</keyword>
<comment type="caution">
    <text evidence="8">The sequence shown here is derived from an EMBL/GenBank/DDBJ whole genome shotgun (WGS) entry which is preliminary data.</text>
</comment>
<reference evidence="8 9" key="1">
    <citation type="submission" date="2024-01" db="EMBL/GenBank/DDBJ databases">
        <title>Genome assemblies of Stephania.</title>
        <authorList>
            <person name="Yang L."/>
        </authorList>
    </citation>
    <scope>NUCLEOTIDE SEQUENCE [LARGE SCALE GENOMIC DNA]</scope>
    <source>
        <strain evidence="8">YNDBR</strain>
        <tissue evidence="8">Leaf</tissue>
    </source>
</reference>
<feature type="domain" description="EamA" evidence="7">
    <location>
        <begin position="185"/>
        <end position="323"/>
    </location>
</feature>
<evidence type="ECO:0000256" key="3">
    <source>
        <dbReference type="ARBA" id="ARBA00022692"/>
    </source>
</evidence>
<comment type="subcellular location">
    <subcellularLocation>
        <location evidence="1 6">Membrane</location>
        <topology evidence="1 6">Multi-pass membrane protein</topology>
    </subcellularLocation>
</comment>
<feature type="transmembrane region" description="Helical" evidence="6">
    <location>
        <begin position="112"/>
        <end position="133"/>
    </location>
</feature>
<accession>A0AAP0KWZ3</accession>
<feature type="domain" description="EamA" evidence="7">
    <location>
        <begin position="31"/>
        <end position="149"/>
    </location>
</feature>
<organism evidence="8 9">
    <name type="scientific">Stephania yunnanensis</name>
    <dbReference type="NCBI Taxonomy" id="152371"/>
    <lineage>
        <taxon>Eukaryota</taxon>
        <taxon>Viridiplantae</taxon>
        <taxon>Streptophyta</taxon>
        <taxon>Embryophyta</taxon>
        <taxon>Tracheophyta</taxon>
        <taxon>Spermatophyta</taxon>
        <taxon>Magnoliopsida</taxon>
        <taxon>Ranunculales</taxon>
        <taxon>Menispermaceae</taxon>
        <taxon>Menispermoideae</taxon>
        <taxon>Cissampelideae</taxon>
        <taxon>Stephania</taxon>
    </lineage>
</organism>
<dbReference type="GO" id="GO:0022857">
    <property type="term" value="F:transmembrane transporter activity"/>
    <property type="evidence" value="ECO:0007669"/>
    <property type="project" value="InterPro"/>
</dbReference>
<gene>
    <name evidence="8" type="ORF">Syun_005839</name>
</gene>
<feature type="transmembrane region" description="Helical" evidence="6">
    <location>
        <begin position="251"/>
        <end position="272"/>
    </location>
</feature>
<dbReference type="PANTHER" id="PTHR31218">
    <property type="entry name" value="WAT1-RELATED PROTEIN"/>
    <property type="match status" value="1"/>
</dbReference>
<evidence type="ECO:0000259" key="7">
    <source>
        <dbReference type="Pfam" id="PF00892"/>
    </source>
</evidence>
<dbReference type="Pfam" id="PF00892">
    <property type="entry name" value="EamA"/>
    <property type="match status" value="2"/>
</dbReference>
<keyword evidence="9" id="KW-1185">Reference proteome</keyword>
<dbReference type="GO" id="GO:0016020">
    <property type="term" value="C:membrane"/>
    <property type="evidence" value="ECO:0007669"/>
    <property type="project" value="UniProtKB-SubCell"/>
</dbReference>
<feature type="transmembrane region" description="Helical" evidence="6">
    <location>
        <begin position="183"/>
        <end position="203"/>
    </location>
</feature>
<feature type="transmembrane region" description="Helical" evidence="6">
    <location>
        <begin position="279"/>
        <end position="299"/>
    </location>
</feature>
<dbReference type="InterPro" id="IPR030184">
    <property type="entry name" value="WAT1-related"/>
</dbReference>
<sequence>MVLSESKESHDDHGAAVKGGAATKAGAVVSMVAVQGTTAGFFVLTNVILVEGMSSTVVLAYQYILAAVFMGFLALIFQRNRPPLTLKIFFSIFLVAFVGITLAQNLMAGCLYFISSIVDTAVINMIPVVTYILSVITREEKLQINTLWGKGKLIGTLVSVGGALTLMSWRGSSLLRSSSMGHWILGLAMVVLGVLAFSSWILMLRPMARMYPAELSLTALMYVCAAFQTAILAAILSHNASDWTLKWNLELILIVFGGVLNSGISNLLYTWSASIKGPIFVAAFAPVTYVFTTILDVAFLGSSLYLGSVIGSIVIVVGLYMFLWSKFKEEENSPAMEDQQTSIASPLLV</sequence>
<feature type="transmembrane region" description="Helical" evidence="6">
    <location>
        <begin position="215"/>
        <end position="236"/>
    </location>
</feature>
<evidence type="ECO:0000313" key="8">
    <source>
        <dbReference type="EMBL" id="KAK9159498.1"/>
    </source>
</evidence>
<evidence type="ECO:0000313" key="9">
    <source>
        <dbReference type="Proteomes" id="UP001420932"/>
    </source>
</evidence>
<evidence type="ECO:0000256" key="6">
    <source>
        <dbReference type="RuleBase" id="RU363077"/>
    </source>
</evidence>
<dbReference type="InterPro" id="IPR037185">
    <property type="entry name" value="EmrE-like"/>
</dbReference>
<dbReference type="SUPFAM" id="SSF103481">
    <property type="entry name" value="Multidrug resistance efflux transporter EmrE"/>
    <property type="match status" value="1"/>
</dbReference>
<evidence type="ECO:0000256" key="1">
    <source>
        <dbReference type="ARBA" id="ARBA00004141"/>
    </source>
</evidence>
<protein>
    <recommendedName>
        <fullName evidence="6">WAT1-related protein</fullName>
    </recommendedName>
</protein>
<keyword evidence="5 6" id="KW-0472">Membrane</keyword>
<dbReference type="InterPro" id="IPR000620">
    <property type="entry name" value="EamA_dom"/>
</dbReference>
<feature type="transmembrane region" description="Helical" evidence="6">
    <location>
        <begin position="27"/>
        <end position="48"/>
    </location>
</feature>
<proteinExistence type="inferred from homology"/>
<feature type="transmembrane region" description="Helical" evidence="6">
    <location>
        <begin position="60"/>
        <end position="77"/>
    </location>
</feature>
<dbReference type="Proteomes" id="UP001420932">
    <property type="component" value="Unassembled WGS sequence"/>
</dbReference>
<evidence type="ECO:0000256" key="2">
    <source>
        <dbReference type="ARBA" id="ARBA00007635"/>
    </source>
</evidence>
<dbReference type="AlphaFoldDB" id="A0AAP0KWZ3"/>
<evidence type="ECO:0000256" key="4">
    <source>
        <dbReference type="ARBA" id="ARBA00022989"/>
    </source>
</evidence>
<feature type="transmembrane region" description="Helical" evidence="6">
    <location>
        <begin position="153"/>
        <end position="171"/>
    </location>
</feature>
<name>A0AAP0KWZ3_9MAGN</name>
<feature type="transmembrane region" description="Helical" evidence="6">
    <location>
        <begin position="305"/>
        <end position="323"/>
    </location>
</feature>
<comment type="similarity">
    <text evidence="2 6">Belongs to the drug/metabolite transporter (DMT) superfamily. Plant drug/metabolite exporter (P-DME) (TC 2.A.7.4) family.</text>
</comment>